<dbReference type="AlphaFoldDB" id="F0RHT1"/>
<evidence type="ECO:0000313" key="2">
    <source>
        <dbReference type="EMBL" id="ADY28190.1"/>
    </source>
</evidence>
<dbReference type="OrthoDB" id="893802at2"/>
<reference evidence="2 3" key="1">
    <citation type="journal article" date="2011" name="Stand. Genomic Sci.">
        <title>Complete genome sequence of Cellulophaga lytica type strain (LIM- 21).</title>
        <authorList>
            <person name="Pati A."/>
            <person name="Abt B."/>
            <person name="Teshima H."/>
            <person name="Nolan M."/>
            <person name="Lapidus A."/>
            <person name="Lucas S."/>
            <person name="Hammon N."/>
            <person name="Deshpande S."/>
            <person name="Cheng J.F."/>
            <person name="Tapia R."/>
            <person name="Han C."/>
            <person name="Goodwin L."/>
            <person name="Pitluck S."/>
            <person name="Liolios K."/>
            <person name="Pagani I."/>
            <person name="Mavromatis K."/>
            <person name="Ovchinikova G."/>
            <person name="Chen A."/>
            <person name="Palaniappan K."/>
            <person name="Land M."/>
            <person name="Hauser L."/>
            <person name="Jeffries C.D."/>
            <person name="Detter J.C."/>
            <person name="Brambilla E.M."/>
            <person name="Kannan K.P."/>
            <person name="Rohde M."/>
            <person name="Spring S."/>
            <person name="Goker M."/>
            <person name="Woyke T."/>
            <person name="Bristow J."/>
            <person name="Eisen J.A."/>
            <person name="Markowitz V."/>
            <person name="Hugenholtz P."/>
            <person name="Kyrpides N.C."/>
            <person name="Klenk H.P."/>
            <person name="Ivanova N."/>
        </authorList>
    </citation>
    <scope>NUCLEOTIDE SEQUENCE [LARGE SCALE GENOMIC DNA]</scope>
    <source>
        <strain evidence="3">ATCC 23178 / DSM 7489 / JCM 8516 / NBRC 14961 / NCIMB 1423 / VKM B-1433 / Cy l20</strain>
    </source>
</reference>
<feature type="signal peptide" evidence="1">
    <location>
        <begin position="1"/>
        <end position="23"/>
    </location>
</feature>
<accession>F0RHT1</accession>
<keyword evidence="1" id="KW-0732">Signal</keyword>
<evidence type="ECO:0000256" key="1">
    <source>
        <dbReference type="SAM" id="SignalP"/>
    </source>
</evidence>
<dbReference type="PROSITE" id="PS51257">
    <property type="entry name" value="PROKAR_LIPOPROTEIN"/>
    <property type="match status" value="1"/>
</dbReference>
<dbReference type="EMBL" id="CP002534">
    <property type="protein sequence ID" value="ADY28190.1"/>
    <property type="molecule type" value="Genomic_DNA"/>
</dbReference>
<sequence>MKILKIAFSLILITIFFTSCSNSDDSEFYNLENREVVYVDDDKVTYEVGETLWINMKVESKQNDDKSDKEIDIYDLTKALETFYGFSVFLTEDDNFSPVTFKQENIVEEIGKLNLAVNTVPEDSELLGVAIYNDGSYILRVGIKLDKVGNYFIANAGLGLGEQILTFNPTNGKDVQINFHTKIKNSDTDGRFYFTVK</sequence>
<dbReference type="KEGG" id="cly:Celly_0355"/>
<protein>
    <submittedName>
        <fullName evidence="2">Uncharacterized protein</fullName>
    </submittedName>
</protein>
<evidence type="ECO:0000313" key="3">
    <source>
        <dbReference type="Proteomes" id="UP000007487"/>
    </source>
</evidence>
<feature type="chain" id="PRO_5003259413" evidence="1">
    <location>
        <begin position="24"/>
        <end position="197"/>
    </location>
</feature>
<organism evidence="2 3">
    <name type="scientific">Cellulophaga lytica (strain ATCC 23178 / DSM 7489 / JCM 8516 / NBRC 14961 / NCIMB 1423 / VKM B-1433 / Cy l20)</name>
    <dbReference type="NCBI Taxonomy" id="867900"/>
    <lineage>
        <taxon>Bacteria</taxon>
        <taxon>Pseudomonadati</taxon>
        <taxon>Bacteroidota</taxon>
        <taxon>Flavobacteriia</taxon>
        <taxon>Flavobacteriales</taxon>
        <taxon>Flavobacteriaceae</taxon>
        <taxon>Cellulophaga</taxon>
    </lineage>
</organism>
<proteinExistence type="predicted"/>
<dbReference type="HOGENOM" id="CLU_1381963_0_0_10"/>
<name>F0RHT1_CELLC</name>
<gene>
    <name evidence="2" type="ordered locus">Celly_0355</name>
</gene>
<dbReference type="Proteomes" id="UP000007487">
    <property type="component" value="Chromosome"/>
</dbReference>
<dbReference type="RefSeq" id="WP_013619938.1">
    <property type="nucleotide sequence ID" value="NC_015167.1"/>
</dbReference>
<keyword evidence="3" id="KW-1185">Reference proteome</keyword>